<organism evidence="2 3">
    <name type="scientific">Scylla paramamosain</name>
    <name type="common">Mud crab</name>
    <dbReference type="NCBI Taxonomy" id="85552"/>
    <lineage>
        <taxon>Eukaryota</taxon>
        <taxon>Metazoa</taxon>
        <taxon>Ecdysozoa</taxon>
        <taxon>Arthropoda</taxon>
        <taxon>Crustacea</taxon>
        <taxon>Multicrustacea</taxon>
        <taxon>Malacostraca</taxon>
        <taxon>Eumalacostraca</taxon>
        <taxon>Eucarida</taxon>
        <taxon>Decapoda</taxon>
        <taxon>Pleocyemata</taxon>
        <taxon>Brachyura</taxon>
        <taxon>Eubrachyura</taxon>
        <taxon>Portunoidea</taxon>
        <taxon>Portunidae</taxon>
        <taxon>Portuninae</taxon>
        <taxon>Scylla</taxon>
    </lineage>
</organism>
<protein>
    <submittedName>
        <fullName evidence="2">Uncharacterized protein</fullName>
    </submittedName>
</protein>
<reference evidence="2 3" key="1">
    <citation type="submission" date="2023-03" db="EMBL/GenBank/DDBJ databases">
        <title>High-quality genome of Scylla paramamosain provides insights in environmental adaptation.</title>
        <authorList>
            <person name="Zhang L."/>
        </authorList>
    </citation>
    <scope>NUCLEOTIDE SEQUENCE [LARGE SCALE GENOMIC DNA]</scope>
    <source>
        <strain evidence="2">LZ_2023a</strain>
        <tissue evidence="2">Muscle</tissue>
    </source>
</reference>
<sequence>MAGLIVVVEGEGGTGEGCQVVVGDVSVWGGGGLEEKSNDHLRVDVTTSLLHPLTLPYTPHPLSHPPPPPKLQRVPLLLYNLGAPVTSRLPELAGLPGRHHLSPPPGRQASAPDPGCPTLIIGDRAGVKTRNRSVVLEIMLRLGIGSKKARNERNGGGSEDAAGHTRRLSGRGKQLKRSKHKGKHTLHLESLGRMLEEEQEEEEEEEEEEGGGGGKKEVCGKARWDGMRSVAGDCDLRGTLRQEDTRAWDTGTRGRVVI</sequence>
<dbReference type="EMBL" id="JARAKH010000020">
    <property type="protein sequence ID" value="KAK8393600.1"/>
    <property type="molecule type" value="Genomic_DNA"/>
</dbReference>
<gene>
    <name evidence="2" type="ORF">O3P69_006724</name>
</gene>
<keyword evidence="3" id="KW-1185">Reference proteome</keyword>
<feature type="region of interest" description="Disordered" evidence="1">
    <location>
        <begin position="236"/>
        <end position="258"/>
    </location>
</feature>
<dbReference type="Proteomes" id="UP001487740">
    <property type="component" value="Unassembled WGS sequence"/>
</dbReference>
<name>A0AAW0U462_SCYPA</name>
<evidence type="ECO:0000256" key="1">
    <source>
        <dbReference type="SAM" id="MobiDB-lite"/>
    </source>
</evidence>
<proteinExistence type="predicted"/>
<feature type="compositionally biased region" description="Basic residues" evidence="1">
    <location>
        <begin position="164"/>
        <end position="185"/>
    </location>
</feature>
<accession>A0AAW0U462</accession>
<evidence type="ECO:0000313" key="2">
    <source>
        <dbReference type="EMBL" id="KAK8393600.1"/>
    </source>
</evidence>
<feature type="region of interest" description="Disordered" evidence="1">
    <location>
        <begin position="148"/>
        <end position="222"/>
    </location>
</feature>
<comment type="caution">
    <text evidence="2">The sequence shown here is derived from an EMBL/GenBank/DDBJ whole genome shotgun (WGS) entry which is preliminary data.</text>
</comment>
<dbReference type="AlphaFoldDB" id="A0AAW0U462"/>
<evidence type="ECO:0000313" key="3">
    <source>
        <dbReference type="Proteomes" id="UP001487740"/>
    </source>
</evidence>
<feature type="compositionally biased region" description="Acidic residues" evidence="1">
    <location>
        <begin position="197"/>
        <end position="210"/>
    </location>
</feature>
<feature type="compositionally biased region" description="Basic and acidic residues" evidence="1">
    <location>
        <begin position="236"/>
        <end position="247"/>
    </location>
</feature>